<keyword evidence="1" id="KW-0472">Membrane</keyword>
<keyword evidence="1" id="KW-0812">Transmembrane</keyword>
<accession>A0ABM9UQY6</accession>
<dbReference type="NCBIfam" id="TIGR02867">
    <property type="entry name" value="spore_II_P"/>
    <property type="match status" value="1"/>
</dbReference>
<feature type="transmembrane region" description="Helical" evidence="1">
    <location>
        <begin position="9"/>
        <end position="28"/>
    </location>
</feature>
<keyword evidence="1" id="KW-1133">Transmembrane helix</keyword>
<reference evidence="2 3" key="1">
    <citation type="submission" date="2015-09" db="EMBL/GenBank/DDBJ databases">
        <authorList>
            <consortium name="Pathogen Informatics"/>
        </authorList>
    </citation>
    <scope>NUCLEOTIDE SEQUENCE [LARGE SCALE GENOMIC DNA]</scope>
    <source>
        <strain evidence="2 3">2789STDY5834858</strain>
    </source>
</reference>
<keyword evidence="3" id="KW-1185">Reference proteome</keyword>
<proteinExistence type="predicted"/>
<evidence type="ECO:0000313" key="2">
    <source>
        <dbReference type="EMBL" id="CUO00183.1"/>
    </source>
</evidence>
<gene>
    <name evidence="2" type="ORF">ERS852473_01632</name>
</gene>
<dbReference type="EMBL" id="CYZR01000005">
    <property type="protein sequence ID" value="CUO00183.1"/>
    <property type="molecule type" value="Genomic_DNA"/>
</dbReference>
<dbReference type="RefSeq" id="WP_055259354.1">
    <property type="nucleotide sequence ID" value="NZ_BCMV01000008.1"/>
</dbReference>
<evidence type="ECO:0000313" key="3">
    <source>
        <dbReference type="Proteomes" id="UP000095488"/>
    </source>
</evidence>
<dbReference type="Pfam" id="PF07454">
    <property type="entry name" value="SpoIIP"/>
    <property type="match status" value="1"/>
</dbReference>
<comment type="caution">
    <text evidence="2">The sequence shown here is derived from an EMBL/GenBank/DDBJ whole genome shotgun (WGS) entry which is preliminary data.</text>
</comment>
<dbReference type="InterPro" id="IPR010897">
    <property type="entry name" value="Spore_II_P"/>
</dbReference>
<protein>
    <submittedName>
        <fullName evidence="2">Stage II sporulation protein P</fullName>
    </submittedName>
</protein>
<dbReference type="Proteomes" id="UP000095488">
    <property type="component" value="Unassembled WGS sequence"/>
</dbReference>
<name>A0ABM9UQY6_SARVE</name>
<organism evidence="2 3">
    <name type="scientific">Sarcina ventriculi</name>
    <name type="common">Clostridium ventriculi</name>
    <dbReference type="NCBI Taxonomy" id="1267"/>
    <lineage>
        <taxon>Bacteria</taxon>
        <taxon>Bacillati</taxon>
        <taxon>Bacillota</taxon>
        <taxon>Clostridia</taxon>
        <taxon>Eubacteriales</taxon>
        <taxon>Clostridiaceae</taxon>
        <taxon>Sarcina</taxon>
    </lineage>
</organism>
<sequence>MQVKSRKKIPIELGIFLIFLVIFMFRFIQVTLEKNVIGNLSYVQLLNKGMPLIEATYYDKDAYVESNVTIKSLALEALNIKSFHPIDIVLNEVPYFDALSRISTVEKPGYINKISDIVSFSLNDQSIDMKEQTQVATTDTSSGVYDSSLKKELDQSVPEVLIYHTHTAEGYSINDTTDENLNVVGVGDTLAKELEENYGISVIHDKTMHSISYNDSYKRSRETVQSYLAKYGNFKLIIDLHRDAVSESSKSAVTTNINGEDLARFMFVVTKNNPNYDASVSLATRLTEKSEELFPGLWRGKLMTYNRGSNYFNQDLSANSLLVEIGANCNTPQESNNTARYLARLIAEELNR</sequence>
<evidence type="ECO:0000256" key="1">
    <source>
        <dbReference type="SAM" id="Phobius"/>
    </source>
</evidence>